<gene>
    <name evidence="1" type="ORF">L0M99_09055</name>
</gene>
<keyword evidence="1" id="KW-0547">Nucleotide-binding</keyword>
<dbReference type="Proteomes" id="UP001200537">
    <property type="component" value="Unassembled WGS sequence"/>
</dbReference>
<evidence type="ECO:0000313" key="2">
    <source>
        <dbReference type="Proteomes" id="UP001200537"/>
    </source>
</evidence>
<comment type="caution">
    <text evidence="1">The sequence shown here is derived from an EMBL/GenBank/DDBJ whole genome shotgun (WGS) entry which is preliminary data.</text>
</comment>
<keyword evidence="1" id="KW-0347">Helicase</keyword>
<dbReference type="GO" id="GO:0004386">
    <property type="term" value="F:helicase activity"/>
    <property type="evidence" value="ECO:0007669"/>
    <property type="project" value="UniProtKB-KW"/>
</dbReference>
<accession>A0AAJ1BD37</accession>
<proteinExistence type="predicted"/>
<keyword evidence="1" id="KW-0378">Hydrolase</keyword>
<protein>
    <submittedName>
        <fullName evidence="1">DNA helicase</fullName>
    </submittedName>
</protein>
<evidence type="ECO:0000313" key="1">
    <source>
        <dbReference type="EMBL" id="MCG4618633.1"/>
    </source>
</evidence>
<name>A0AAJ1BD37_9ACTO</name>
<sequence>MTTAENVTSEAAAEPAAAKSRKQLVQEMLSHWNANLEHTIAEETSSGYLELSAAHPGGLAQLYGGRPTRLSNLVREPRALSHCRIRAREVLSASRDRESRYGSAPVYLAIGTASWRQGGTLGAAWERAASKSASSTTKMSATAATAVNAESDLSSSEDTAQEQAADSAVYDIEKVRASESRTITGPALLCPVELSLTADEDVLITLDSAVEVWPPLEAALREKGEQAEIVSILQGLQAEVAFSPTNALHELRRLGLRHLLGFDLYDSLTVGQYLHPLSNLVKDFALNQDLLEQSDVTAALCGDVEAAGKVLSPLPQPVLTDRDPLAEHGIGDLDPAQHNVLDAVASGANLLLDAPPESEKTSTVAAILADAASAGRTIAYVPGARRRLQQVLGYLNRLGLESLTLDLSSRSRWRDLIPAKLLESLNAPEESEDPAADEATIKMRNELTQVRSQLGGYMEQLHRKRDPWQVSAYDALQVLADLTSMKPGPRTKVRFDLETLHRIASDGAKRAQELLAQAAKEGIFSQTRATNPWHSVVISSPEMVDTAVEGVNQLAGRMLPQVRADIDRAQKETGLLRAKNLNQWHDQLRMLDGLREAMDVFKPQIFERSAADMVIATATKKWRKERALNMKESQRRRLIKQAKDMVRPGRKVEDLHRELIRVQQQRRIWREYSPAGGWPVLPGRLDQMQKAEEALRGHITRLQPFFSTGFGDLMQMPLDELASLLDNLSQDEQGAERLPQRVAILKELHDLGLDELVDDLRERRVPFDLLRAELDLSWWASALAEMLRLDDRLAHFDGERLAELSARLRELDLAQVNSLSEQVLRQVRHQVAKLVGTQSETVSDLEQVLKDARSDLPEVIGQFPIVERLRPIRAIPPVLVPQILGNDHPVDLLVLDGVENTDLAEVIPAIARAKQVVVVGDVRRSEQGTISEFAGIFPQLTAPPTRSRVNEWVASFLADHDYGRDVMPVTVPRPSRPVTLTVVDGRGMPAPGAQCVETSSQEVEEVVRQVCLHAQTQSKESLGVVALTVKHARRISAAIMSEVARNPQLDKFLGSQQEEPFVIVDAAGAAGLRRDHVILSVGFAKTPHGQVLHDFGVISAADGTALLVDAVSMVRKELSLVSSMAPEAIDPQRLHHPGSQMLYDLLQAARAEAQTVGPVEAAQAMGEEESQPDRLLLDLAERLYSVGLTVIPNLGPKNGMRIPLAIGHPDYPDELLVAVLTDNPDYVAEKSLRRRERHWRQRLKEYGWVVSIVYSTAVFMDPAVQAQQLLDLVVDVVEERKKAQAQRQAVAAPAPAASPAPAVAVAPLPASSPVSHEATGEEQRSVKRPAISRGLPLTAYGDDQLDDLLAWIRSDDKTRSVEEEVDLLFNELGLQRRDGQVETILKNVVTRNA</sequence>
<reference evidence="1" key="1">
    <citation type="submission" date="2022-01" db="EMBL/GenBank/DDBJ databases">
        <title>Collection of gut derived symbiotic bacterial strains cultured from healthy donors.</title>
        <authorList>
            <person name="Lin H."/>
            <person name="Kohout C."/>
            <person name="Waligurski E."/>
            <person name="Pamer E.G."/>
        </authorList>
    </citation>
    <scope>NUCLEOTIDE SEQUENCE</scope>
    <source>
        <strain evidence="1">DFI.7.46</strain>
    </source>
</reference>
<keyword evidence="1" id="KW-0067">ATP-binding</keyword>
<dbReference type="RefSeq" id="WP_238128398.1">
    <property type="nucleotide sequence ID" value="NZ_JAGZVZ010000014.1"/>
</dbReference>
<dbReference type="EMBL" id="JAKNHJ010000021">
    <property type="protein sequence ID" value="MCG4618633.1"/>
    <property type="molecule type" value="Genomic_DNA"/>
</dbReference>
<organism evidence="1 2">
    <name type="scientific">Varibaculum cambriense</name>
    <dbReference type="NCBI Taxonomy" id="184870"/>
    <lineage>
        <taxon>Bacteria</taxon>
        <taxon>Bacillati</taxon>
        <taxon>Actinomycetota</taxon>
        <taxon>Actinomycetes</taxon>
        <taxon>Actinomycetales</taxon>
        <taxon>Actinomycetaceae</taxon>
        <taxon>Varibaculum</taxon>
    </lineage>
</organism>